<organism evidence="3">
    <name type="scientific">freshwater metagenome</name>
    <dbReference type="NCBI Taxonomy" id="449393"/>
    <lineage>
        <taxon>unclassified sequences</taxon>
        <taxon>metagenomes</taxon>
        <taxon>ecological metagenomes</taxon>
    </lineage>
</organism>
<evidence type="ECO:0000256" key="1">
    <source>
        <dbReference type="ARBA" id="ARBA00022801"/>
    </source>
</evidence>
<gene>
    <name evidence="3" type="ORF">UFOPK3402_02090</name>
</gene>
<dbReference type="GO" id="GO:0016791">
    <property type="term" value="F:phosphatase activity"/>
    <property type="evidence" value="ECO:0007669"/>
    <property type="project" value="TreeGrafter"/>
</dbReference>
<dbReference type="InterPro" id="IPR001932">
    <property type="entry name" value="PPM-type_phosphatase-like_dom"/>
</dbReference>
<dbReference type="InterPro" id="IPR036457">
    <property type="entry name" value="PPM-type-like_dom_sf"/>
</dbReference>
<name>A0A6J7F2M6_9ZZZZ</name>
<reference evidence="3" key="1">
    <citation type="submission" date="2020-05" db="EMBL/GenBank/DDBJ databases">
        <authorList>
            <person name="Chiriac C."/>
            <person name="Salcher M."/>
            <person name="Ghai R."/>
            <person name="Kavagutti S V."/>
        </authorList>
    </citation>
    <scope>NUCLEOTIDE SEQUENCE</scope>
</reference>
<dbReference type="PANTHER" id="PTHR43156:SF2">
    <property type="entry name" value="STAGE II SPORULATION PROTEIN E"/>
    <property type="match status" value="1"/>
</dbReference>
<dbReference type="SUPFAM" id="SSF81606">
    <property type="entry name" value="PP2C-like"/>
    <property type="match status" value="1"/>
</dbReference>
<sequence>MHHDAPAIAMIERVMATPRGAPPAGLAISGTTRAADGIVAGDWWDAMTLPDGTLAFVVADVSGHDLEAGLTAFPTRQVLRSGLMAGLPLDVVMGLAAASVADGGHVLTAFIGCIDMAQERLTWVNAGHPAAIIIGTYGQPVKCGPTGPLASTLESTWRVREVPFHPGDVCVAFSDGLIESMDDTGAELSLDGVVSLLAHMNARSGIGPPELAERLLGLARARASNWSDDDTTLLVISRT</sequence>
<dbReference type="InterPro" id="IPR052016">
    <property type="entry name" value="Bact_Sigma-Reg"/>
</dbReference>
<dbReference type="AlphaFoldDB" id="A0A6J7F2M6"/>
<dbReference type="EMBL" id="CAFBLS010000359">
    <property type="protein sequence ID" value="CAB4887824.1"/>
    <property type="molecule type" value="Genomic_DNA"/>
</dbReference>
<dbReference type="PANTHER" id="PTHR43156">
    <property type="entry name" value="STAGE II SPORULATION PROTEIN E-RELATED"/>
    <property type="match status" value="1"/>
</dbReference>
<accession>A0A6J7F2M6</accession>
<evidence type="ECO:0000259" key="2">
    <source>
        <dbReference type="SMART" id="SM00331"/>
    </source>
</evidence>
<evidence type="ECO:0000313" key="3">
    <source>
        <dbReference type="EMBL" id="CAB4887824.1"/>
    </source>
</evidence>
<feature type="domain" description="PPM-type phosphatase" evidence="2">
    <location>
        <begin position="23"/>
        <end position="238"/>
    </location>
</feature>
<keyword evidence="1" id="KW-0378">Hydrolase</keyword>
<proteinExistence type="predicted"/>
<dbReference type="Pfam" id="PF07228">
    <property type="entry name" value="SpoIIE"/>
    <property type="match status" value="1"/>
</dbReference>
<dbReference type="Gene3D" id="3.60.40.10">
    <property type="entry name" value="PPM-type phosphatase domain"/>
    <property type="match status" value="1"/>
</dbReference>
<dbReference type="SMART" id="SM00331">
    <property type="entry name" value="PP2C_SIG"/>
    <property type="match status" value="1"/>
</dbReference>
<protein>
    <submittedName>
        <fullName evidence="3">Unannotated protein</fullName>
    </submittedName>
</protein>